<dbReference type="Proteomes" id="UP001237011">
    <property type="component" value="Chromosome"/>
</dbReference>
<keyword evidence="2" id="KW-1185">Reference proteome</keyword>
<dbReference type="Pfam" id="PF13177">
    <property type="entry name" value="DNA_pol3_delta2"/>
    <property type="match status" value="1"/>
</dbReference>
<evidence type="ECO:0000313" key="1">
    <source>
        <dbReference type="EMBL" id="WLP85718.1"/>
    </source>
</evidence>
<gene>
    <name evidence="1" type="ORF">Q8852_01000</name>
</gene>
<dbReference type="RefSeq" id="WP_305938145.1">
    <property type="nucleotide sequence ID" value="NZ_CP132191.1"/>
</dbReference>
<name>A0ABY9HAU2_9MOLU</name>
<sequence>MLTSKILNNINDLALKGKLNHLFLLYSDKNYNFDSDLINLINAINNTSDVVTLENLTPNVVLISGEVDKLTKEDFENAFYHFSFKSVTQNVFKHDILIIKNIENASINALNAILKSIEDPSDNLIIILTSNNLNIVLDTIISRAQLIRVQPKSQVEILSELPNDIANSTNGKILAYLFKEPSQIVDNFDEFSNLIQMLKNAIKSSFTNAVGLFDFLDANLNKENSTSNELILNFIKELLLGRFSQDIGLNESETQEIKQLREDWIKCCPRIFNLILDINDFEEKLLRQGIFELHKEILLIKLMEYYG</sequence>
<proteinExistence type="predicted"/>
<evidence type="ECO:0008006" key="3">
    <source>
        <dbReference type="Google" id="ProtNLM"/>
    </source>
</evidence>
<dbReference type="Gene3D" id="3.40.50.300">
    <property type="entry name" value="P-loop containing nucleotide triphosphate hydrolases"/>
    <property type="match status" value="1"/>
</dbReference>
<reference evidence="1" key="1">
    <citation type="submission" date="2023-08" db="EMBL/GenBank/DDBJ databases">
        <title>Complete genome sequence of Mycoplasma seminis 2200.</title>
        <authorList>
            <person name="Spergser J."/>
        </authorList>
    </citation>
    <scope>NUCLEOTIDE SEQUENCE [LARGE SCALE GENOMIC DNA]</scope>
    <source>
        <strain evidence="1">2200</strain>
    </source>
</reference>
<dbReference type="SUPFAM" id="SSF52540">
    <property type="entry name" value="P-loop containing nucleoside triphosphate hydrolases"/>
    <property type="match status" value="1"/>
</dbReference>
<evidence type="ECO:0000313" key="2">
    <source>
        <dbReference type="Proteomes" id="UP001237011"/>
    </source>
</evidence>
<dbReference type="EMBL" id="CP132191">
    <property type="protein sequence ID" value="WLP85718.1"/>
    <property type="molecule type" value="Genomic_DNA"/>
</dbReference>
<organism evidence="1 2">
    <name type="scientific">Mycoplasma seminis</name>
    <dbReference type="NCBI Taxonomy" id="512749"/>
    <lineage>
        <taxon>Bacteria</taxon>
        <taxon>Bacillati</taxon>
        <taxon>Mycoplasmatota</taxon>
        <taxon>Mollicutes</taxon>
        <taxon>Mycoplasmataceae</taxon>
        <taxon>Mycoplasma</taxon>
    </lineage>
</organism>
<dbReference type="InterPro" id="IPR027417">
    <property type="entry name" value="P-loop_NTPase"/>
</dbReference>
<protein>
    <recommendedName>
        <fullName evidence="3">DNA polymerase III subunit delta</fullName>
    </recommendedName>
</protein>
<accession>A0ABY9HAU2</accession>